<dbReference type="Gene3D" id="3.40.50.300">
    <property type="entry name" value="P-loop containing nucleotide triphosphate hydrolases"/>
    <property type="match status" value="1"/>
</dbReference>
<dbReference type="STRING" id="1121457.SAMN02745161_2698"/>
<dbReference type="PANTHER" id="PTHR42759:SF1">
    <property type="entry name" value="MAGNESIUM-CHELATASE SUBUNIT CHLD"/>
    <property type="match status" value="1"/>
</dbReference>
<dbReference type="Proteomes" id="UP000184694">
    <property type="component" value="Unassembled WGS sequence"/>
</dbReference>
<dbReference type="InterPro" id="IPR003593">
    <property type="entry name" value="AAA+_ATPase"/>
</dbReference>
<dbReference type="GO" id="GO:0016887">
    <property type="term" value="F:ATP hydrolysis activity"/>
    <property type="evidence" value="ECO:0007669"/>
    <property type="project" value="InterPro"/>
</dbReference>
<evidence type="ECO:0000259" key="4">
    <source>
        <dbReference type="SMART" id="SM00382"/>
    </source>
</evidence>
<dbReference type="InterPro" id="IPR011704">
    <property type="entry name" value="ATPase_dyneun-rel_AAA"/>
</dbReference>
<organism evidence="5 6">
    <name type="scientific">Halodesulfovibrio marinisediminis DSM 17456</name>
    <dbReference type="NCBI Taxonomy" id="1121457"/>
    <lineage>
        <taxon>Bacteria</taxon>
        <taxon>Pseudomonadati</taxon>
        <taxon>Thermodesulfobacteriota</taxon>
        <taxon>Desulfovibrionia</taxon>
        <taxon>Desulfovibrionales</taxon>
        <taxon>Desulfovibrionaceae</taxon>
        <taxon>Halodesulfovibrio</taxon>
    </lineage>
</organism>
<dbReference type="OrthoDB" id="5429767at2"/>
<dbReference type="InterPro" id="IPR050764">
    <property type="entry name" value="CbbQ/NirQ/NorQ/GpvN"/>
</dbReference>
<accession>A0A1N6IFH1</accession>
<evidence type="ECO:0000256" key="1">
    <source>
        <dbReference type="ARBA" id="ARBA00009417"/>
    </source>
</evidence>
<evidence type="ECO:0000313" key="5">
    <source>
        <dbReference type="EMBL" id="SIO30770.1"/>
    </source>
</evidence>
<reference evidence="6" key="1">
    <citation type="submission" date="2016-11" db="EMBL/GenBank/DDBJ databases">
        <authorList>
            <person name="Varghese N."/>
            <person name="Submissions S."/>
        </authorList>
    </citation>
    <scope>NUCLEOTIDE SEQUENCE [LARGE SCALE GENOMIC DNA]</scope>
    <source>
        <strain evidence="6">DSM 17456</strain>
    </source>
</reference>
<feature type="domain" description="AAA+ ATPase" evidence="4">
    <location>
        <begin position="63"/>
        <end position="196"/>
    </location>
</feature>
<proteinExistence type="inferred from homology"/>
<dbReference type="AlphaFoldDB" id="A0A1N6IFH1"/>
<protein>
    <submittedName>
        <fullName evidence="5">Cobaltochelatase CobS</fullName>
    </submittedName>
</protein>
<keyword evidence="2" id="KW-0547">Nucleotide-binding</keyword>
<keyword evidence="3" id="KW-0067">ATP-binding</keyword>
<evidence type="ECO:0000313" key="6">
    <source>
        <dbReference type="Proteomes" id="UP000184694"/>
    </source>
</evidence>
<evidence type="ECO:0000256" key="2">
    <source>
        <dbReference type="ARBA" id="ARBA00022741"/>
    </source>
</evidence>
<gene>
    <name evidence="5" type="ORF">SAMN02745161_2698</name>
</gene>
<dbReference type="SMART" id="SM00382">
    <property type="entry name" value="AAA"/>
    <property type="match status" value="1"/>
</dbReference>
<dbReference type="Pfam" id="PF07728">
    <property type="entry name" value="AAA_5"/>
    <property type="match status" value="1"/>
</dbReference>
<dbReference type="GO" id="GO:0005524">
    <property type="term" value="F:ATP binding"/>
    <property type="evidence" value="ECO:0007669"/>
    <property type="project" value="UniProtKB-KW"/>
</dbReference>
<dbReference type="EMBL" id="FSRG01000006">
    <property type="protein sequence ID" value="SIO30770.1"/>
    <property type="molecule type" value="Genomic_DNA"/>
</dbReference>
<dbReference type="RefSeq" id="WP_139296847.1">
    <property type="nucleotide sequence ID" value="NZ_FSRG01000006.1"/>
</dbReference>
<dbReference type="Pfam" id="PF08406">
    <property type="entry name" value="CbbQ_C"/>
    <property type="match status" value="1"/>
</dbReference>
<dbReference type="InterPro" id="IPR027417">
    <property type="entry name" value="P-loop_NTPase"/>
</dbReference>
<dbReference type="PANTHER" id="PTHR42759">
    <property type="entry name" value="MOXR FAMILY PROTEIN"/>
    <property type="match status" value="1"/>
</dbReference>
<comment type="similarity">
    <text evidence="1">Belongs to the CbbQ/NirQ/NorQ/GpvN family.</text>
</comment>
<dbReference type="InterPro" id="IPR013615">
    <property type="entry name" value="CbbQ_C"/>
</dbReference>
<sequence>MNLEDELKQLNVINVDAGEVFSGKKSGRMVKGFLNAVSCTPGVNPEYLFHDTMRDIAVWFMSHADPLYLFGPTGSGKTSLIKQLAAKLKYPVLEVTAHGRMDFPDFVGHHSVQDGNMKFQYGPLALAMKHGGLFLLNEIDLLDPAAASGLNGILDGEPLCIPENGGEVVHAHPMFRLAATANTNGAADTTGLYQGTLRQNLAFMDRFWLCEVGYPEKDAEVKLLGNIAGDLPESIRESMVEYANEVRRLFMGMGDKQHYGETIDVTFSTRTLIRWVDLTVKFQPLAKQGIQPVTYALDRALGFRAAPETRVMLHELAQRIFPQLADA</sequence>
<keyword evidence="6" id="KW-1185">Reference proteome</keyword>
<evidence type="ECO:0000256" key="3">
    <source>
        <dbReference type="ARBA" id="ARBA00022840"/>
    </source>
</evidence>
<name>A0A1N6IFH1_9BACT</name>
<dbReference type="CDD" id="cd00009">
    <property type="entry name" value="AAA"/>
    <property type="match status" value="1"/>
</dbReference>
<dbReference type="SUPFAM" id="SSF52540">
    <property type="entry name" value="P-loop containing nucleoside triphosphate hydrolases"/>
    <property type="match status" value="1"/>
</dbReference>